<evidence type="ECO:0000313" key="2">
    <source>
        <dbReference type="EMBL" id="MEC3886874.1"/>
    </source>
</evidence>
<dbReference type="Pfam" id="PF00144">
    <property type="entry name" value="Beta-lactamase"/>
    <property type="match status" value="1"/>
</dbReference>
<proteinExistence type="predicted"/>
<accession>A0AAJ2X0W9</accession>
<keyword evidence="2" id="KW-0378">Hydrolase</keyword>
<dbReference type="AlphaFoldDB" id="A0AAJ2X0W9"/>
<dbReference type="RefSeq" id="WP_228426795.1">
    <property type="nucleotide sequence ID" value="NZ_JAJFNJ020000003.1"/>
</dbReference>
<evidence type="ECO:0000259" key="1">
    <source>
        <dbReference type="Pfam" id="PF00144"/>
    </source>
</evidence>
<name>A0AAJ2X0W9_XANCA</name>
<comment type="caution">
    <text evidence="2">The sequence shown here is derived from an EMBL/GenBank/DDBJ whole genome shotgun (WGS) entry which is preliminary data.</text>
</comment>
<dbReference type="PANTHER" id="PTHR46825:SF12">
    <property type="entry name" value="PENICILLIN-BINDING PROTEIN 4"/>
    <property type="match status" value="1"/>
</dbReference>
<dbReference type="PANTHER" id="PTHR46825">
    <property type="entry name" value="D-ALANYL-D-ALANINE-CARBOXYPEPTIDASE/ENDOPEPTIDASE AMPH"/>
    <property type="match status" value="1"/>
</dbReference>
<organism evidence="2 3">
    <name type="scientific">Xanthomonas campestris pv. papavericola</name>
    <dbReference type="NCBI Taxonomy" id="487881"/>
    <lineage>
        <taxon>Bacteria</taxon>
        <taxon>Pseudomonadati</taxon>
        <taxon>Pseudomonadota</taxon>
        <taxon>Gammaproteobacteria</taxon>
        <taxon>Lysobacterales</taxon>
        <taxon>Lysobacteraceae</taxon>
        <taxon>Xanthomonas</taxon>
    </lineage>
</organism>
<reference evidence="2" key="2">
    <citation type="submission" date="2024-01" db="EMBL/GenBank/DDBJ databases">
        <title>Long-read genome sequencing of X. campestris pv. papavericola.</title>
        <authorList>
            <person name="Hussain R.M.F."/>
            <person name="Greer S."/>
            <person name="Harrison J."/>
            <person name="Grant M."/>
            <person name="Vicente J."/>
            <person name="Studholme D.J."/>
        </authorList>
    </citation>
    <scope>NUCLEOTIDE SEQUENCE</scope>
    <source>
        <strain evidence="2">NCPPB 2970</strain>
    </source>
</reference>
<dbReference type="InterPro" id="IPR050491">
    <property type="entry name" value="AmpC-like"/>
</dbReference>
<gene>
    <name evidence="2" type="ORF">LLE72_003630</name>
</gene>
<dbReference type="InterPro" id="IPR001466">
    <property type="entry name" value="Beta-lactam-related"/>
</dbReference>
<dbReference type="EMBL" id="JAJFNJ020000003">
    <property type="protein sequence ID" value="MEC3886874.1"/>
    <property type="molecule type" value="Genomic_DNA"/>
</dbReference>
<evidence type="ECO:0000313" key="3">
    <source>
        <dbReference type="Proteomes" id="UP001297361"/>
    </source>
</evidence>
<dbReference type="Gene3D" id="3.40.710.10">
    <property type="entry name" value="DD-peptidase/beta-lactamase superfamily"/>
    <property type="match status" value="1"/>
</dbReference>
<dbReference type="Proteomes" id="UP001297361">
    <property type="component" value="Unassembled WGS sequence"/>
</dbReference>
<feature type="domain" description="Beta-lactamase-related" evidence="1">
    <location>
        <begin position="125"/>
        <end position="439"/>
    </location>
</feature>
<reference evidence="2" key="1">
    <citation type="submission" date="2021-10" db="EMBL/GenBank/DDBJ databases">
        <authorList>
            <person name="Hussein R."/>
            <person name="Harrison J."/>
            <person name="Studholme D.J."/>
            <person name="Vicente J."/>
            <person name="Grant M."/>
        </authorList>
    </citation>
    <scope>NUCLEOTIDE SEQUENCE</scope>
    <source>
        <strain evidence="2">NCPPB 2970</strain>
    </source>
</reference>
<dbReference type="GO" id="GO:0016787">
    <property type="term" value="F:hydrolase activity"/>
    <property type="evidence" value="ECO:0007669"/>
    <property type="project" value="UniProtKB-KW"/>
</dbReference>
<dbReference type="InterPro" id="IPR012338">
    <property type="entry name" value="Beta-lactam/transpept-like"/>
</dbReference>
<protein>
    <submittedName>
        <fullName evidence="2">Serine hydrolase domain-containing protein</fullName>
        <ecNumber evidence="2">3.1.1.103</ecNumber>
    </submittedName>
</protein>
<sequence length="558" mass="59113">MSVLTDNRLRAITAFAVKRKPALAPKAQIERRCLCSYLASTYGNLSACMAATYGEVTMVRRLVTVVLHGSVIAALLLSTPGAAQPNRCPLPTESAGGASNAHTRYVESTLRPPVIQPGEKPFRLAERLQQYGVPGISVAVIHKGKLDWARGWGVRDAVSCAPVTADTDFQAASISKLVTATLALRLVEQGQIGLDQDINKALRSWQLPRDAALAPDGVSLRQLLSHTAGLGVHGFAGYLPDAPLPTPTQILDGTPPSNSAAVRSVLPAGAQFQYSGGGYVLTQLALSDVSGMPFAELVQRELFQPLGMTRSAYAQPPSAEIRADMAFGHANGTPIPGNYHVYPELAPAGLWTTAGDLARLLMDIQASAAGETAHRLSPRMTRQMLTPVKGNWGLGAALYTTGAPRFGHDGLNEGFQSFMVAYAGKGEGIVVLTNGGQARRLIDEVVRAVATDYGWPDIALPASEEKKLSLAELYKAAGRFEGGGLNVVLEAHQEGLFAYVGAPAPERLLALSPTRFRSEALGVTVEFAPDFSSCTIIEGGPPMQLMRTAAVQSAAKKE</sequence>
<dbReference type="SUPFAM" id="SSF56601">
    <property type="entry name" value="beta-lactamase/transpeptidase-like"/>
    <property type="match status" value="1"/>
</dbReference>
<dbReference type="EC" id="3.1.1.103" evidence="2"/>